<dbReference type="SMART" id="SM00356">
    <property type="entry name" value="ZnF_C3H1"/>
    <property type="match status" value="2"/>
</dbReference>
<dbReference type="SUPFAM" id="SSF48403">
    <property type="entry name" value="Ankyrin repeat"/>
    <property type="match status" value="1"/>
</dbReference>
<dbReference type="PANTHER" id="PTHR24171">
    <property type="entry name" value="ANKYRIN REPEAT DOMAIN-CONTAINING PROTEIN 39-RELATED"/>
    <property type="match status" value="1"/>
</dbReference>
<keyword evidence="1" id="KW-0677">Repeat</keyword>
<keyword evidence="4" id="KW-0479">Metal-binding</keyword>
<gene>
    <name evidence="7" type="ORF">LshimejAT787_0302440</name>
</gene>
<dbReference type="Pfam" id="PF12796">
    <property type="entry name" value="Ank_2"/>
    <property type="match status" value="1"/>
</dbReference>
<keyword evidence="8" id="KW-1185">Reference proteome</keyword>
<comment type="caution">
    <text evidence="7">The sequence shown here is derived from an EMBL/GenBank/DDBJ whole genome shotgun (WGS) entry which is preliminary data.</text>
</comment>
<keyword evidence="2 3" id="KW-0040">ANK repeat</keyword>
<evidence type="ECO:0000313" key="7">
    <source>
        <dbReference type="EMBL" id="GLB35956.1"/>
    </source>
</evidence>
<feature type="compositionally biased region" description="Polar residues" evidence="5">
    <location>
        <begin position="454"/>
        <end position="472"/>
    </location>
</feature>
<dbReference type="InterPro" id="IPR002110">
    <property type="entry name" value="Ankyrin_rpt"/>
</dbReference>
<evidence type="ECO:0000256" key="2">
    <source>
        <dbReference type="ARBA" id="ARBA00023043"/>
    </source>
</evidence>
<dbReference type="EMBL" id="BRPK01000003">
    <property type="protein sequence ID" value="GLB35956.1"/>
    <property type="molecule type" value="Genomic_DNA"/>
</dbReference>
<feature type="zinc finger region" description="C3H1-type" evidence="4">
    <location>
        <begin position="161"/>
        <end position="186"/>
    </location>
</feature>
<dbReference type="Gene3D" id="1.25.40.20">
    <property type="entry name" value="Ankyrin repeat-containing domain"/>
    <property type="match status" value="1"/>
</dbReference>
<feature type="zinc finger region" description="C3H1-type" evidence="4">
    <location>
        <begin position="383"/>
        <end position="410"/>
    </location>
</feature>
<feature type="repeat" description="ANK" evidence="3">
    <location>
        <begin position="35"/>
        <end position="67"/>
    </location>
</feature>
<sequence>MVSALWKACSDGDLDTVNELLKEVTSVDIEVKDHTGVTPLIEAVKNGHVEVVRALLAKGADPANSSSQGPPEKYTSDSTILELLSYAQNKASSGLPSDEPTYGQDASQYEAPQPATYTYYPTINSAPPPPEGGVYYPQSPSQAAGENAAPGGIGNLPPPEIARFIPCRYFPACRYGTSCLFAHPQQYYPGSVPPPAQYTAPYDPMNVQSYPPNYFPPPSFQPPSGVHPMTPMSPASGPHPGHGRSPSEVVVPVQSPYSQNSIPPPVPYGPLSPSAYSHAGQAPVPMMMSALPPLQHQGSLPPHTPSNMYSTAPTSGPPYVQHDGATAPYPVTQQGKPNVAPRELNGEGKPLIPQEGPGPNNHHPIPREGPGHHRRGGRRGSFNGRKPPCLFFPAGRCRNGDDCRYPHVLPDGNGNHSVPYFSGRGGARPRHSNGNGIAAVNEKLSGLSVRDDASTQQNGAGAEGSSRSQSTDPGRPRFNQGGKNGYPPNSRPDKRPPPPKQRVPNADDFPVLAGSITPPTRNPGSNGVLPNGNGQAGPTAAQVLQAPPPLRKDNSKESSTRGATPDPVKPAAPTAESNGVAPEVAPATTHDHSAVKLPASFASVAAPEMPKEIALSA</sequence>
<dbReference type="OrthoDB" id="20872at2759"/>
<feature type="region of interest" description="Disordered" evidence="5">
    <location>
        <begin position="218"/>
        <end position="249"/>
    </location>
</feature>
<proteinExistence type="predicted"/>
<evidence type="ECO:0000256" key="3">
    <source>
        <dbReference type="PROSITE-ProRule" id="PRU00023"/>
    </source>
</evidence>
<feature type="compositionally biased region" description="Basic and acidic residues" evidence="5">
    <location>
        <begin position="550"/>
        <end position="559"/>
    </location>
</feature>
<feature type="region of interest" description="Disordered" evidence="5">
    <location>
        <begin position="118"/>
        <end position="154"/>
    </location>
</feature>
<dbReference type="Proteomes" id="UP001063166">
    <property type="component" value="Unassembled WGS sequence"/>
</dbReference>
<evidence type="ECO:0000313" key="8">
    <source>
        <dbReference type="Proteomes" id="UP001063166"/>
    </source>
</evidence>
<evidence type="ECO:0000256" key="4">
    <source>
        <dbReference type="PROSITE-ProRule" id="PRU00723"/>
    </source>
</evidence>
<reference evidence="7" key="1">
    <citation type="submission" date="2022-07" db="EMBL/GenBank/DDBJ databases">
        <title>The genome of Lyophyllum shimeji provides insight into the initial evolution of ectomycorrhizal fungal genome.</title>
        <authorList>
            <person name="Kobayashi Y."/>
            <person name="Shibata T."/>
            <person name="Hirakawa H."/>
            <person name="Shigenobu S."/>
            <person name="Nishiyama T."/>
            <person name="Yamada A."/>
            <person name="Hasebe M."/>
            <person name="Kawaguchi M."/>
        </authorList>
    </citation>
    <scope>NUCLEOTIDE SEQUENCE</scope>
    <source>
        <strain evidence="7">AT787</strain>
    </source>
</reference>
<keyword evidence="4" id="KW-0863">Zinc-finger</keyword>
<dbReference type="PROSITE" id="PS50088">
    <property type="entry name" value="ANK_REPEAT"/>
    <property type="match status" value="1"/>
</dbReference>
<dbReference type="InterPro" id="IPR000571">
    <property type="entry name" value="Znf_CCCH"/>
</dbReference>
<dbReference type="PROSITE" id="PS50103">
    <property type="entry name" value="ZF_C3H1"/>
    <property type="match status" value="2"/>
</dbReference>
<evidence type="ECO:0000259" key="6">
    <source>
        <dbReference type="PROSITE" id="PS50103"/>
    </source>
</evidence>
<keyword evidence="4" id="KW-0862">Zinc</keyword>
<organism evidence="7 8">
    <name type="scientific">Lyophyllum shimeji</name>
    <name type="common">Hon-shimeji</name>
    <name type="synonym">Tricholoma shimeji</name>
    <dbReference type="NCBI Taxonomy" id="47721"/>
    <lineage>
        <taxon>Eukaryota</taxon>
        <taxon>Fungi</taxon>
        <taxon>Dikarya</taxon>
        <taxon>Basidiomycota</taxon>
        <taxon>Agaricomycotina</taxon>
        <taxon>Agaricomycetes</taxon>
        <taxon>Agaricomycetidae</taxon>
        <taxon>Agaricales</taxon>
        <taxon>Tricholomatineae</taxon>
        <taxon>Lyophyllaceae</taxon>
        <taxon>Lyophyllum</taxon>
    </lineage>
</organism>
<name>A0A9P3PIA7_LYOSH</name>
<feature type="region of interest" description="Disordered" evidence="5">
    <location>
        <begin position="296"/>
        <end position="388"/>
    </location>
</feature>
<feature type="domain" description="C3H1-type" evidence="6">
    <location>
        <begin position="161"/>
        <end position="186"/>
    </location>
</feature>
<dbReference type="SMART" id="SM00248">
    <property type="entry name" value="ANK"/>
    <property type="match status" value="2"/>
</dbReference>
<evidence type="ECO:0000256" key="5">
    <source>
        <dbReference type="SAM" id="MobiDB-lite"/>
    </source>
</evidence>
<feature type="compositionally biased region" description="Polar residues" evidence="5">
    <location>
        <begin position="305"/>
        <end position="314"/>
    </location>
</feature>
<dbReference type="PROSITE" id="PS50297">
    <property type="entry name" value="ANK_REP_REGION"/>
    <property type="match status" value="1"/>
</dbReference>
<accession>A0A9P3PIA7</accession>
<dbReference type="InterPro" id="IPR036770">
    <property type="entry name" value="Ankyrin_rpt-contain_sf"/>
</dbReference>
<protein>
    <submittedName>
        <fullName evidence="7">Ankyrin repeat</fullName>
    </submittedName>
</protein>
<evidence type="ECO:0000256" key="1">
    <source>
        <dbReference type="ARBA" id="ARBA00022737"/>
    </source>
</evidence>
<dbReference type="GO" id="GO:0008270">
    <property type="term" value="F:zinc ion binding"/>
    <property type="evidence" value="ECO:0007669"/>
    <property type="project" value="UniProtKB-KW"/>
</dbReference>
<feature type="region of interest" description="Disordered" evidence="5">
    <location>
        <begin position="450"/>
        <end position="592"/>
    </location>
</feature>
<feature type="domain" description="C3H1-type" evidence="6">
    <location>
        <begin position="383"/>
        <end position="410"/>
    </location>
</feature>
<dbReference type="GO" id="GO:0010468">
    <property type="term" value="P:regulation of gene expression"/>
    <property type="evidence" value="ECO:0007669"/>
    <property type="project" value="UniProtKB-ARBA"/>
</dbReference>
<dbReference type="Pfam" id="PF14608">
    <property type="entry name" value="zf-CCCH_2"/>
    <property type="match status" value="2"/>
</dbReference>
<dbReference type="AlphaFoldDB" id="A0A9P3PIA7"/>